<dbReference type="EMBL" id="UOFX01000051">
    <property type="protein sequence ID" value="VAX09370.1"/>
    <property type="molecule type" value="Genomic_DNA"/>
</dbReference>
<proteinExistence type="predicted"/>
<dbReference type="InterPro" id="IPR051749">
    <property type="entry name" value="PINc/VapC_TA_RNase"/>
</dbReference>
<dbReference type="GO" id="GO:0016787">
    <property type="term" value="F:hydrolase activity"/>
    <property type="evidence" value="ECO:0007669"/>
    <property type="project" value="UniProtKB-KW"/>
</dbReference>
<dbReference type="InterPro" id="IPR029060">
    <property type="entry name" value="PIN-like_dom_sf"/>
</dbReference>
<dbReference type="AlphaFoldDB" id="A0A3B1BG10"/>
<dbReference type="InterPro" id="IPR002716">
    <property type="entry name" value="PIN_dom"/>
</dbReference>
<evidence type="ECO:0000256" key="2">
    <source>
        <dbReference type="ARBA" id="ARBA00022722"/>
    </source>
</evidence>
<evidence type="ECO:0000256" key="3">
    <source>
        <dbReference type="ARBA" id="ARBA00022723"/>
    </source>
</evidence>
<organism evidence="7">
    <name type="scientific">hydrothermal vent metagenome</name>
    <dbReference type="NCBI Taxonomy" id="652676"/>
    <lineage>
        <taxon>unclassified sequences</taxon>
        <taxon>metagenomes</taxon>
        <taxon>ecological metagenomes</taxon>
    </lineage>
</organism>
<keyword evidence="5" id="KW-0460">Magnesium</keyword>
<keyword evidence="3" id="KW-0479">Metal-binding</keyword>
<keyword evidence="4" id="KW-0378">Hydrolase</keyword>
<keyword evidence="2" id="KW-0540">Nuclease</keyword>
<dbReference type="PANTHER" id="PTHR42740:SF1">
    <property type="entry name" value="RIBONUCLEASE VAPC3"/>
    <property type="match status" value="1"/>
</dbReference>
<dbReference type="Pfam" id="PF01850">
    <property type="entry name" value="PIN"/>
    <property type="match status" value="1"/>
</dbReference>
<sequence length="128" mass="14573">MPVNRKVIVDTCIWIEFFRSKSEISNRMKELVSHDRVIVTGIILAELLQGVKGKQEKKSIESIFNTMEYLEMTKGVWLETGVVSKKLRALGKTVPLSDISIACLAKQNGYPVFTIDKHFNEIQGIKLY</sequence>
<reference evidence="7" key="1">
    <citation type="submission" date="2018-06" db="EMBL/GenBank/DDBJ databases">
        <authorList>
            <person name="Zhirakovskaya E."/>
        </authorList>
    </citation>
    <scope>NUCLEOTIDE SEQUENCE</scope>
</reference>
<protein>
    <recommendedName>
        <fullName evidence="6">PIN domain-containing protein</fullName>
    </recommendedName>
</protein>
<name>A0A3B1BG10_9ZZZZ</name>
<dbReference type="SUPFAM" id="SSF88723">
    <property type="entry name" value="PIN domain-like"/>
    <property type="match status" value="1"/>
</dbReference>
<evidence type="ECO:0000256" key="5">
    <source>
        <dbReference type="ARBA" id="ARBA00022842"/>
    </source>
</evidence>
<dbReference type="PANTHER" id="PTHR42740">
    <property type="entry name" value="RIBONUCLEASE VAPC3"/>
    <property type="match status" value="1"/>
</dbReference>
<dbReference type="Gene3D" id="3.40.50.1010">
    <property type="entry name" value="5'-nuclease"/>
    <property type="match status" value="1"/>
</dbReference>
<evidence type="ECO:0000256" key="1">
    <source>
        <dbReference type="ARBA" id="ARBA00022649"/>
    </source>
</evidence>
<evidence type="ECO:0000313" key="7">
    <source>
        <dbReference type="EMBL" id="VAX09370.1"/>
    </source>
</evidence>
<gene>
    <name evidence="7" type="ORF">MNBD_GAMMA26-1888</name>
</gene>
<evidence type="ECO:0000256" key="4">
    <source>
        <dbReference type="ARBA" id="ARBA00022801"/>
    </source>
</evidence>
<keyword evidence="1" id="KW-1277">Toxin-antitoxin system</keyword>
<accession>A0A3B1BG10</accession>
<feature type="domain" description="PIN" evidence="6">
    <location>
        <begin position="7"/>
        <end position="123"/>
    </location>
</feature>
<dbReference type="GO" id="GO:0004540">
    <property type="term" value="F:RNA nuclease activity"/>
    <property type="evidence" value="ECO:0007669"/>
    <property type="project" value="TreeGrafter"/>
</dbReference>
<dbReference type="GO" id="GO:0046872">
    <property type="term" value="F:metal ion binding"/>
    <property type="evidence" value="ECO:0007669"/>
    <property type="project" value="UniProtKB-KW"/>
</dbReference>
<evidence type="ECO:0000259" key="6">
    <source>
        <dbReference type="Pfam" id="PF01850"/>
    </source>
</evidence>